<evidence type="ECO:0000256" key="1">
    <source>
        <dbReference type="SAM" id="SignalP"/>
    </source>
</evidence>
<feature type="domain" description="LysM" evidence="2">
    <location>
        <begin position="36"/>
        <end position="79"/>
    </location>
</feature>
<evidence type="ECO:0000313" key="3">
    <source>
        <dbReference type="EMBL" id="PWN08209.1"/>
    </source>
</evidence>
<accession>A0A316TXL7</accession>
<feature type="signal peptide" evidence="1">
    <location>
        <begin position="1"/>
        <end position="31"/>
    </location>
</feature>
<feature type="chain" id="PRO_5016240461" description="LysM domain-containing protein" evidence="1">
    <location>
        <begin position="32"/>
        <end position="395"/>
    </location>
</feature>
<dbReference type="CDD" id="cd00118">
    <property type="entry name" value="LysM"/>
    <property type="match status" value="3"/>
</dbReference>
<dbReference type="PANTHER" id="PTHR33734:SF22">
    <property type="entry name" value="MEMBRANE-BOUND LYTIC MUREIN TRANSGLYCOSYLASE D"/>
    <property type="match status" value="1"/>
</dbReference>
<dbReference type="CDD" id="cd22268">
    <property type="entry name" value="DPBB_RlpA-like"/>
    <property type="match status" value="1"/>
</dbReference>
<dbReference type="Gene3D" id="3.10.350.10">
    <property type="entry name" value="LysM domain"/>
    <property type="match status" value="3"/>
</dbReference>
<dbReference type="InterPro" id="IPR018392">
    <property type="entry name" value="LysM"/>
</dbReference>
<dbReference type="OrthoDB" id="2149800at2"/>
<dbReference type="InterPro" id="IPR036908">
    <property type="entry name" value="RlpA-like_sf"/>
</dbReference>
<keyword evidence="4" id="KW-1185">Reference proteome</keyword>
<dbReference type="RefSeq" id="WP_109643890.1">
    <property type="nucleotide sequence ID" value="NZ_QGGB01000001.1"/>
</dbReference>
<dbReference type="GO" id="GO:0008932">
    <property type="term" value="F:lytic endotransglycosylase activity"/>
    <property type="evidence" value="ECO:0007669"/>
    <property type="project" value="TreeGrafter"/>
</dbReference>
<dbReference type="InterPro" id="IPR036779">
    <property type="entry name" value="LysM_dom_sf"/>
</dbReference>
<proteinExistence type="predicted"/>
<keyword evidence="1" id="KW-0732">Signal</keyword>
<feature type="domain" description="LysM" evidence="2">
    <location>
        <begin position="172"/>
        <end position="215"/>
    </location>
</feature>
<dbReference type="Gene3D" id="2.40.40.10">
    <property type="entry name" value="RlpA-like domain"/>
    <property type="match status" value="1"/>
</dbReference>
<dbReference type="AlphaFoldDB" id="A0A316TXL7"/>
<dbReference type="SMART" id="SM00257">
    <property type="entry name" value="LysM"/>
    <property type="match status" value="4"/>
</dbReference>
<reference evidence="3 4" key="1">
    <citation type="submission" date="2018-05" db="EMBL/GenBank/DDBJ databases">
        <title>Rhodohalobacter halophilus gen. nov., sp. nov., a moderately halophilic member of the family Balneolaceae.</title>
        <authorList>
            <person name="Liu Z.-W."/>
        </authorList>
    </citation>
    <scope>NUCLEOTIDE SEQUENCE [LARGE SCALE GENOMIC DNA]</scope>
    <source>
        <strain evidence="3 4">8A47</strain>
    </source>
</reference>
<sequence length="395" mass="43292">MMNVKAFLFNIRPTMALLVILMATIAIPAHSQQTTEVHVVQQGETLFSIARDYNITVGELRQWNGLESDNLRPGQSIRISPPPAENQITHTVDQGETLFSISRKYGVTIAEIQQWNDLRTNNLDLGSELVIYLPEPGNAEEPLVTPDPANGGQIPEQRESIVRSADSGTANTYYTVRSGDTLYKIAGDHGMTIGELRNLNNLEGDMLRIGQQLIVRETESSAPSVAENPDESTPQGRFVQYRMERGESSGDLLQKFNMSEQELSALNPGVELEELASGQLVTVLLPPNRTFANPYKKGASLQDLGRVPVFRYSDNETASPTTSGELYNPDQLTAAHANMSLGNVIYLENPENGRGVFVKINDRHSGEGLKLSGKAYTMLGLSAGNGQSVTIYLDN</sequence>
<comment type="caution">
    <text evidence="3">The sequence shown here is derived from an EMBL/GenBank/DDBJ whole genome shotgun (WGS) entry which is preliminary data.</text>
</comment>
<evidence type="ECO:0000313" key="4">
    <source>
        <dbReference type="Proteomes" id="UP000245533"/>
    </source>
</evidence>
<dbReference type="PANTHER" id="PTHR33734">
    <property type="entry name" value="LYSM DOMAIN-CONTAINING GPI-ANCHORED PROTEIN 2"/>
    <property type="match status" value="1"/>
</dbReference>
<name>A0A316TXL7_9BACT</name>
<dbReference type="SUPFAM" id="SSF54106">
    <property type="entry name" value="LysM domain"/>
    <property type="match status" value="3"/>
</dbReference>
<gene>
    <name evidence="3" type="ORF">DDZ15_00830</name>
</gene>
<feature type="domain" description="LysM" evidence="2">
    <location>
        <begin position="88"/>
        <end position="131"/>
    </location>
</feature>
<protein>
    <recommendedName>
        <fullName evidence="2">LysM domain-containing protein</fullName>
    </recommendedName>
</protein>
<evidence type="ECO:0000259" key="2">
    <source>
        <dbReference type="PROSITE" id="PS51782"/>
    </source>
</evidence>
<dbReference type="Pfam" id="PF01476">
    <property type="entry name" value="LysM"/>
    <property type="match status" value="3"/>
</dbReference>
<dbReference type="Proteomes" id="UP000245533">
    <property type="component" value="Unassembled WGS sequence"/>
</dbReference>
<dbReference type="PROSITE" id="PS51782">
    <property type="entry name" value="LYSM"/>
    <property type="match status" value="3"/>
</dbReference>
<dbReference type="EMBL" id="QGGB01000001">
    <property type="protein sequence ID" value="PWN08209.1"/>
    <property type="molecule type" value="Genomic_DNA"/>
</dbReference>
<organism evidence="3 4">
    <name type="scientific">Rhodohalobacter mucosus</name>
    <dbReference type="NCBI Taxonomy" id="2079485"/>
    <lineage>
        <taxon>Bacteria</taxon>
        <taxon>Pseudomonadati</taxon>
        <taxon>Balneolota</taxon>
        <taxon>Balneolia</taxon>
        <taxon>Balneolales</taxon>
        <taxon>Balneolaceae</taxon>
        <taxon>Rhodohalobacter</taxon>
    </lineage>
</organism>